<keyword evidence="2" id="KW-1185">Reference proteome</keyword>
<evidence type="ECO:0000313" key="2">
    <source>
        <dbReference type="Proteomes" id="UP001293593"/>
    </source>
</evidence>
<proteinExistence type="predicted"/>
<accession>A0AAE1IWR3</accession>
<dbReference type="EMBL" id="JAWXYG010000011">
    <property type="protein sequence ID" value="KAK4259302.1"/>
    <property type="molecule type" value="Genomic_DNA"/>
</dbReference>
<comment type="caution">
    <text evidence="1">The sequence shown here is derived from an EMBL/GenBank/DDBJ whole genome shotgun (WGS) entry which is preliminary data.</text>
</comment>
<name>A0AAE1IWR3_9FABA</name>
<reference evidence="1" key="1">
    <citation type="submission" date="2023-10" db="EMBL/GenBank/DDBJ databases">
        <title>Chromosome-level genome of the transformable northern wattle, Acacia crassicarpa.</title>
        <authorList>
            <person name="Massaro I."/>
            <person name="Sinha N.R."/>
            <person name="Poethig S."/>
            <person name="Leichty A.R."/>
        </authorList>
    </citation>
    <scope>NUCLEOTIDE SEQUENCE</scope>
    <source>
        <strain evidence="1">Acra3RX</strain>
        <tissue evidence="1">Leaf</tissue>
    </source>
</reference>
<organism evidence="1 2">
    <name type="scientific">Acacia crassicarpa</name>
    <name type="common">northern wattle</name>
    <dbReference type="NCBI Taxonomy" id="499986"/>
    <lineage>
        <taxon>Eukaryota</taxon>
        <taxon>Viridiplantae</taxon>
        <taxon>Streptophyta</taxon>
        <taxon>Embryophyta</taxon>
        <taxon>Tracheophyta</taxon>
        <taxon>Spermatophyta</taxon>
        <taxon>Magnoliopsida</taxon>
        <taxon>eudicotyledons</taxon>
        <taxon>Gunneridae</taxon>
        <taxon>Pentapetalae</taxon>
        <taxon>rosids</taxon>
        <taxon>fabids</taxon>
        <taxon>Fabales</taxon>
        <taxon>Fabaceae</taxon>
        <taxon>Caesalpinioideae</taxon>
        <taxon>mimosoid clade</taxon>
        <taxon>Acacieae</taxon>
        <taxon>Acacia</taxon>
    </lineage>
</organism>
<protein>
    <submittedName>
        <fullName evidence="1">Uncharacterized protein</fullName>
    </submittedName>
</protein>
<sequence length="10" mass="1202">MKMVIIKILI</sequence>
<gene>
    <name evidence="1" type="ORF">QN277_005646</name>
</gene>
<dbReference type="Proteomes" id="UP001293593">
    <property type="component" value="Unassembled WGS sequence"/>
</dbReference>
<evidence type="ECO:0000313" key="1">
    <source>
        <dbReference type="EMBL" id="KAK4259302.1"/>
    </source>
</evidence>